<protein>
    <submittedName>
        <fullName evidence="1">Uncharacterized protein</fullName>
    </submittedName>
</protein>
<accession>A0ACC2F8F0</accession>
<evidence type="ECO:0000313" key="2">
    <source>
        <dbReference type="Proteomes" id="UP001157502"/>
    </source>
</evidence>
<organism evidence="1 2">
    <name type="scientific">Dallia pectoralis</name>
    <name type="common">Alaska blackfish</name>
    <dbReference type="NCBI Taxonomy" id="75939"/>
    <lineage>
        <taxon>Eukaryota</taxon>
        <taxon>Metazoa</taxon>
        <taxon>Chordata</taxon>
        <taxon>Craniata</taxon>
        <taxon>Vertebrata</taxon>
        <taxon>Euteleostomi</taxon>
        <taxon>Actinopterygii</taxon>
        <taxon>Neopterygii</taxon>
        <taxon>Teleostei</taxon>
        <taxon>Protacanthopterygii</taxon>
        <taxon>Esociformes</taxon>
        <taxon>Umbridae</taxon>
        <taxon>Dallia</taxon>
    </lineage>
</organism>
<evidence type="ECO:0000313" key="1">
    <source>
        <dbReference type="EMBL" id="KAJ7987525.1"/>
    </source>
</evidence>
<reference evidence="1" key="1">
    <citation type="submission" date="2021-05" db="EMBL/GenBank/DDBJ databases">
        <authorList>
            <person name="Pan Q."/>
            <person name="Jouanno E."/>
            <person name="Zahm M."/>
            <person name="Klopp C."/>
            <person name="Cabau C."/>
            <person name="Louis A."/>
            <person name="Berthelot C."/>
            <person name="Parey E."/>
            <person name="Roest Crollius H."/>
            <person name="Montfort J."/>
            <person name="Robinson-Rechavi M."/>
            <person name="Bouchez O."/>
            <person name="Lampietro C."/>
            <person name="Lopez Roques C."/>
            <person name="Donnadieu C."/>
            <person name="Postlethwait J."/>
            <person name="Bobe J."/>
            <person name="Dillon D."/>
            <person name="Chandos A."/>
            <person name="von Hippel F."/>
            <person name="Guiguen Y."/>
        </authorList>
    </citation>
    <scope>NUCLEOTIDE SEQUENCE</scope>
    <source>
        <strain evidence="1">YG-Jan2019</strain>
    </source>
</reference>
<gene>
    <name evidence="1" type="ORF">DPEC_G00327400</name>
</gene>
<proteinExistence type="predicted"/>
<dbReference type="EMBL" id="CM055759">
    <property type="protein sequence ID" value="KAJ7987525.1"/>
    <property type="molecule type" value="Genomic_DNA"/>
</dbReference>
<sequence>MKLVKRVSSEARSPADGNKQKPNGAQASAVKAGAGTVCNKSGSSEKVDMRNQGRVEDQINEEHLKRIEAMFHEADTDGEGGLDMEEFREAIKKIMGDIDDEDVDIIFMKVDTNCDGHVDWDEYLNYMLLEYKEKESFQKLNRPVYFPTPLQTVPIAQCEPIVRLQFFPFQAPHGGSGPKTRSQLGRYLSVSRDGVLNYWNERFTVTRTVNLDYLRRTPPFTSNQQMWVTDMICLSNLNQLAISSTRRAVEFYDISGSKCDILFSLTGLGGYVVVMDYWSDETKGVFSIGDDKGFVSVFISNDLLQYGLFNSRAFKSVSRGKCQISVPALLKNTSKHFLCFKLAVHNDWCHQIRFLHELNAVATCCSSDHTSMVITTVPQSPKAKIQNSAFLVRRGILCFDYSPELNILVSGGLDGIVRVWNPYLNHCAIAQMKGHSTGITHILVNGEDNKVISISQDKNVRVWDLEDCACLQNVPSRNVAMGHLPISSIHYNRHFNTLLLATSMIGVLHGVVDHADGRYEMKTSHEQQLCAALYNVNFKQVVSGCHAGVVSVWEILTGEKVMQFRTSPVDKPVEVTAMAFDGPKRRLITGSKDGTLRLWNFNNGELLSTLPILDDREVTGIIYINQRIYVSGWSKRVTWYLDVREDKELEYRVWNRYHIEDIYSMHADGKKTLVTTSYSGDIIVWNIHSGQAFCRFNAYESPRPLQPNRVIDGSVVDRSKASVSGGWFDDSNRVELTEDTVCKSPQMFSARPSGSPPHCPPQKDTERSGSRTPEMNQAVSDAKKTTGLKTPQKSQKKGLKFVGHAPIRELEMPRQAVEKVIFLGTRERNPDTAMLLTSAADGFVYAWSTHHQGGLLAKFRAVHSEDTAVSSMSTDLQDQVLFTGDSAGYIMLWDIERYCVCARGDEEAMSPPQAAVRLRGLVPAYCQVTGPRRVNMEKRSEVWSGWSVSLTPPPLLSSWRGHLRSVVSVEYVPRFRLIVTASLEHNVRLWTIAGAYIGTFGQDRWRIGDLRTSPPDLPVDLRRVASYQTLKVLNQGKQPHWNCAKRILKKLAQQRLQHAATADIRRNVVSDRRKLDPLDPHVVQYSNDQFEDTWLHWKESQQKSTQTSVILGMTYKPRSKHRLSPPCLDLQVSSGAREQLRIYKYMPLYALEPIPHLPVPDLPKESAQKNLGGANVPGNHRSFGMAKAAHCDQAARQGRQHRLGN</sequence>
<dbReference type="Proteomes" id="UP001157502">
    <property type="component" value="Chromosome 32"/>
</dbReference>
<comment type="caution">
    <text evidence="1">The sequence shown here is derived from an EMBL/GenBank/DDBJ whole genome shotgun (WGS) entry which is preliminary data.</text>
</comment>
<name>A0ACC2F8F0_DALPE</name>
<keyword evidence="2" id="KW-1185">Reference proteome</keyword>